<keyword evidence="10" id="KW-1185">Reference proteome</keyword>
<evidence type="ECO:0000256" key="6">
    <source>
        <dbReference type="ARBA" id="ARBA00023180"/>
    </source>
</evidence>
<name>R7UNA6_CAPTE</name>
<sequence length="630" mass="68779">MNGGFDISSQYKDLIGAVLGFAICFIAGLLFMLLMPLCCCCFCFCRCCCKNCGGSRVAKRRSNDQCKQMGFAQALFLMSLAMGGAAAGCYLVNDRIAQAYSLVNTTVRNNIDDVKTFLNVSINQMEYVAADQFSLVSQAIVRDINDIGSMLGQPIVDDLKPRTTSAINSVLSLETTISDTLTALENFVNSLETLDTKSTALADFLTALGTNISSTKSSCTTYCTPTTTCNAIHLSVLTLNTLHPDLSEMNQTRATVQNIKDDNLTASILTTQATLDKIPEMITNETMSFTAAIPGLVDSFALTIQNTLSTLTASNGTLGGFDFDSYKVMIEEYLVSAQTYEQYRWYGGLGLMSVFLIIVFCLLLGICCGCLGRKKHELPTERGKAANCGGCCIILYIFVDTGSIAGFNIAETLLGNASISLSLYNVLLSVQLDALDILSPSTLSSLQSLKDSGASSINFTYHQLRLGDSLISFDINAIITALSTAASQCSNPVQDEMAFHKSQLEYVRDTLIPNAEAELGTNVFHDRVMGYVTQFKIKLLQMLDEDLALCRPVWNAYNSIVEIFCLYLMDVLNAFWFSLGCGLFLFLPSIVTGVKLSRYYFRMHRLGEGYEPVTDTASVNSETNLKTDQL</sequence>
<dbReference type="PANTHER" id="PTHR22730">
    <property type="entry name" value="PROMININ PROM PROTEIN"/>
    <property type="match status" value="1"/>
</dbReference>
<dbReference type="Proteomes" id="UP000014760">
    <property type="component" value="Unassembled WGS sequence"/>
</dbReference>
<dbReference type="GO" id="GO:0016020">
    <property type="term" value="C:membrane"/>
    <property type="evidence" value="ECO:0007669"/>
    <property type="project" value="UniProtKB-SubCell"/>
</dbReference>
<dbReference type="EMBL" id="AMQN01008037">
    <property type="status" value="NOT_ANNOTATED_CDS"/>
    <property type="molecule type" value="Genomic_DNA"/>
</dbReference>
<reference evidence="8 10" key="2">
    <citation type="journal article" date="2013" name="Nature">
        <title>Insights into bilaterian evolution from three spiralian genomes.</title>
        <authorList>
            <person name="Simakov O."/>
            <person name="Marletaz F."/>
            <person name="Cho S.J."/>
            <person name="Edsinger-Gonzales E."/>
            <person name="Havlak P."/>
            <person name="Hellsten U."/>
            <person name="Kuo D.H."/>
            <person name="Larsson T."/>
            <person name="Lv J."/>
            <person name="Arendt D."/>
            <person name="Savage R."/>
            <person name="Osoegawa K."/>
            <person name="de Jong P."/>
            <person name="Grimwood J."/>
            <person name="Chapman J.A."/>
            <person name="Shapiro H."/>
            <person name="Aerts A."/>
            <person name="Otillar R.P."/>
            <person name="Terry A.Y."/>
            <person name="Boore J.L."/>
            <person name="Grigoriev I.V."/>
            <person name="Lindberg D.R."/>
            <person name="Seaver E.C."/>
            <person name="Weisblat D.A."/>
            <person name="Putnam N.H."/>
            <person name="Rokhsar D.S."/>
        </authorList>
    </citation>
    <scope>NUCLEOTIDE SEQUENCE</scope>
    <source>
        <strain evidence="8 10">I ESC-2004</strain>
    </source>
</reference>
<evidence type="ECO:0000256" key="7">
    <source>
        <dbReference type="SAM" id="Phobius"/>
    </source>
</evidence>
<proteinExistence type="inferred from homology"/>
<dbReference type="OMA" id="PWATQVN"/>
<dbReference type="HOGENOM" id="CLU_008293_0_0_1"/>
<evidence type="ECO:0000256" key="1">
    <source>
        <dbReference type="ARBA" id="ARBA00004141"/>
    </source>
</evidence>
<organism evidence="8">
    <name type="scientific">Capitella teleta</name>
    <name type="common">Polychaete worm</name>
    <dbReference type="NCBI Taxonomy" id="283909"/>
    <lineage>
        <taxon>Eukaryota</taxon>
        <taxon>Metazoa</taxon>
        <taxon>Spiralia</taxon>
        <taxon>Lophotrochozoa</taxon>
        <taxon>Annelida</taxon>
        <taxon>Polychaeta</taxon>
        <taxon>Sedentaria</taxon>
        <taxon>Scolecida</taxon>
        <taxon>Capitellidae</taxon>
        <taxon>Capitella</taxon>
    </lineage>
</organism>
<reference evidence="10" key="1">
    <citation type="submission" date="2012-12" db="EMBL/GenBank/DDBJ databases">
        <authorList>
            <person name="Hellsten U."/>
            <person name="Grimwood J."/>
            <person name="Chapman J.A."/>
            <person name="Shapiro H."/>
            <person name="Aerts A."/>
            <person name="Otillar R.P."/>
            <person name="Terry A.Y."/>
            <person name="Boore J.L."/>
            <person name="Simakov O."/>
            <person name="Marletaz F."/>
            <person name="Cho S.-J."/>
            <person name="Edsinger-Gonzales E."/>
            <person name="Havlak P."/>
            <person name="Kuo D.-H."/>
            <person name="Larsson T."/>
            <person name="Lv J."/>
            <person name="Arendt D."/>
            <person name="Savage R."/>
            <person name="Osoegawa K."/>
            <person name="de Jong P."/>
            <person name="Lindberg D.R."/>
            <person name="Seaver E.C."/>
            <person name="Weisblat D.A."/>
            <person name="Putnam N.H."/>
            <person name="Grigoriev I.V."/>
            <person name="Rokhsar D.S."/>
        </authorList>
    </citation>
    <scope>NUCLEOTIDE SEQUENCE</scope>
    <source>
        <strain evidence="10">I ESC-2004</strain>
    </source>
</reference>
<keyword evidence="6" id="KW-0325">Glycoprotein</keyword>
<feature type="transmembrane region" description="Helical" evidence="7">
    <location>
        <begin position="345"/>
        <end position="372"/>
    </location>
</feature>
<feature type="transmembrane region" description="Helical" evidence="7">
    <location>
        <begin position="70"/>
        <end position="93"/>
    </location>
</feature>
<gene>
    <name evidence="8" type="ORF">CAPTEDRAFT_227753</name>
</gene>
<evidence type="ECO:0000313" key="10">
    <source>
        <dbReference type="Proteomes" id="UP000014760"/>
    </source>
</evidence>
<dbReference type="OrthoDB" id="6229420at2759"/>
<comment type="similarity">
    <text evidence="2">Belongs to the prominin family.</text>
</comment>
<dbReference type="EnsemblMetazoa" id="CapteT227753">
    <property type="protein sequence ID" value="CapteP227753"/>
    <property type="gene ID" value="CapteG227753"/>
</dbReference>
<evidence type="ECO:0000256" key="4">
    <source>
        <dbReference type="ARBA" id="ARBA00022989"/>
    </source>
</evidence>
<dbReference type="AlphaFoldDB" id="R7UNA6"/>
<keyword evidence="5 7" id="KW-0472">Membrane</keyword>
<evidence type="ECO:0000256" key="5">
    <source>
        <dbReference type="ARBA" id="ARBA00023136"/>
    </source>
</evidence>
<evidence type="ECO:0000256" key="3">
    <source>
        <dbReference type="ARBA" id="ARBA00022692"/>
    </source>
</evidence>
<evidence type="ECO:0000313" key="9">
    <source>
        <dbReference type="EnsemblMetazoa" id="CapteP227753"/>
    </source>
</evidence>
<dbReference type="PANTHER" id="PTHR22730:SF1">
    <property type="entry name" value="PROMININ-LIKE PROTEIN"/>
    <property type="match status" value="1"/>
</dbReference>
<evidence type="ECO:0000313" key="8">
    <source>
        <dbReference type="EMBL" id="ELU04876.1"/>
    </source>
</evidence>
<dbReference type="Pfam" id="PF05478">
    <property type="entry name" value="Prominin"/>
    <property type="match status" value="2"/>
</dbReference>
<feature type="transmembrane region" description="Helical" evidence="7">
    <location>
        <begin position="575"/>
        <end position="596"/>
    </location>
</feature>
<dbReference type="EMBL" id="KB302014">
    <property type="protein sequence ID" value="ELU04876.1"/>
    <property type="molecule type" value="Genomic_DNA"/>
</dbReference>
<protein>
    <submittedName>
        <fullName evidence="8 9">Uncharacterized protein</fullName>
    </submittedName>
</protein>
<keyword evidence="4 7" id="KW-1133">Transmembrane helix</keyword>
<comment type="subcellular location">
    <subcellularLocation>
        <location evidence="1">Membrane</location>
        <topology evidence="1">Multi-pass membrane protein</topology>
    </subcellularLocation>
</comment>
<dbReference type="InterPro" id="IPR008795">
    <property type="entry name" value="Prominin"/>
</dbReference>
<keyword evidence="3 7" id="KW-0812">Transmembrane</keyword>
<evidence type="ECO:0000256" key="2">
    <source>
        <dbReference type="ARBA" id="ARBA00006058"/>
    </source>
</evidence>
<reference evidence="9" key="3">
    <citation type="submission" date="2015-06" db="UniProtKB">
        <authorList>
            <consortium name="EnsemblMetazoa"/>
        </authorList>
    </citation>
    <scope>IDENTIFICATION</scope>
</reference>
<feature type="transmembrane region" description="Helical" evidence="7">
    <location>
        <begin position="20"/>
        <end position="49"/>
    </location>
</feature>
<accession>R7UNA6</accession>